<comment type="caution">
    <text evidence="2">The sequence shown here is derived from an EMBL/GenBank/DDBJ whole genome shotgun (WGS) entry which is preliminary data.</text>
</comment>
<dbReference type="InterPro" id="IPR049973">
    <property type="entry name" value="STY0301-like"/>
</dbReference>
<protein>
    <recommendedName>
        <fullName evidence="4">Secreted protein</fullName>
    </recommendedName>
</protein>
<proteinExistence type="predicted"/>
<accession>A0ABS7F254</accession>
<keyword evidence="1" id="KW-0732">Signal</keyword>
<feature type="chain" id="PRO_5046977349" description="Secreted protein" evidence="1">
    <location>
        <begin position="35"/>
        <end position="162"/>
    </location>
</feature>
<gene>
    <name evidence="2" type="ORF">K1J50_06125</name>
</gene>
<evidence type="ECO:0000313" key="3">
    <source>
        <dbReference type="Proteomes" id="UP001519924"/>
    </source>
</evidence>
<dbReference type="NCBIfam" id="NF042415">
    <property type="entry name" value="STY0301_fam"/>
    <property type="match status" value="1"/>
</dbReference>
<organism evidence="2 3">
    <name type="scientific">Caldovatus aquaticus</name>
    <dbReference type="NCBI Taxonomy" id="2865671"/>
    <lineage>
        <taxon>Bacteria</taxon>
        <taxon>Pseudomonadati</taxon>
        <taxon>Pseudomonadota</taxon>
        <taxon>Alphaproteobacteria</taxon>
        <taxon>Acetobacterales</taxon>
        <taxon>Roseomonadaceae</taxon>
        <taxon>Caldovatus</taxon>
    </lineage>
</organism>
<evidence type="ECO:0000256" key="1">
    <source>
        <dbReference type="SAM" id="SignalP"/>
    </source>
</evidence>
<dbReference type="EMBL" id="JAHZUY010000010">
    <property type="protein sequence ID" value="MBW8269062.1"/>
    <property type="molecule type" value="Genomic_DNA"/>
</dbReference>
<sequence>MIRRHPSRRLVPAAPALLCAALAAALLAPGRAGAQTEPFGCPRYVDVAPIADVNAPAGWSAASRPTRRWLRGAEMFEGDPAANQRIQGRLVDQSRGTTEWTIPPGSQAPTLVCLYQGTDVTLARVVPYGMRRCATSFARPDPFRRRTEEDNPNGRTLLVLCY</sequence>
<keyword evidence="3" id="KW-1185">Reference proteome</keyword>
<dbReference type="Proteomes" id="UP001519924">
    <property type="component" value="Unassembled WGS sequence"/>
</dbReference>
<name>A0ABS7F254_9PROT</name>
<evidence type="ECO:0000313" key="2">
    <source>
        <dbReference type="EMBL" id="MBW8269062.1"/>
    </source>
</evidence>
<reference evidence="2 3" key="1">
    <citation type="submission" date="2021-08" db="EMBL/GenBank/DDBJ databases">
        <title>Caldovatus sediminis gen. nov., sp. nov., a moderately thermophilic bacterium isolated from a hot spring.</title>
        <authorList>
            <person name="Hu C.-J."/>
            <person name="Li W.-J."/>
            <person name="Xian W.-D."/>
        </authorList>
    </citation>
    <scope>NUCLEOTIDE SEQUENCE [LARGE SCALE GENOMIC DNA]</scope>
    <source>
        <strain evidence="2 3">SYSU G05006</strain>
    </source>
</reference>
<evidence type="ECO:0008006" key="4">
    <source>
        <dbReference type="Google" id="ProtNLM"/>
    </source>
</evidence>
<feature type="signal peptide" evidence="1">
    <location>
        <begin position="1"/>
        <end position="34"/>
    </location>
</feature>
<dbReference type="RefSeq" id="WP_220116753.1">
    <property type="nucleotide sequence ID" value="NZ_JAHZUY010000010.1"/>
</dbReference>